<evidence type="ECO:0000256" key="3">
    <source>
        <dbReference type="ARBA" id="ARBA00022448"/>
    </source>
</evidence>
<keyword evidence="7 9" id="KW-1133">Transmembrane helix</keyword>
<evidence type="ECO:0000256" key="8">
    <source>
        <dbReference type="ARBA" id="ARBA00023136"/>
    </source>
</evidence>
<name>A0A6P5F8I4_ANACO</name>
<evidence type="ECO:0000256" key="9">
    <source>
        <dbReference type="SAM" id="Phobius"/>
    </source>
</evidence>
<evidence type="ECO:0000313" key="12">
    <source>
        <dbReference type="RefSeq" id="XP_020089798.1"/>
    </source>
</evidence>
<sequence length="680" mass="75961">MFPMLTIQLLILPAGKLMETILPAKNIRIPGTKWQFSLNPGPFNIKEHVVISTFASSGVGSTSAIDIMATVKAFFKTTIHPLASFLLILTTNVFGIGFVGFFMKLLVDSPHMWWPEVLPSVAFFRALHEKEVKSGRNLTRLQFFFLASVLSFSYYVVPGYFFPSISALSFVCWIRKHSVTAQQLGSGLNGFGFGSFTLDWNTVVGFTGSPFVIPFSAVANALVGFVIFLYIVIPIAYLCNSYKAKNFPLVSTDVYDAHGNLYNISRILDEKTLKFDQVAYDNYSELYLSVMSVYSYGFTFASIASCFSEIALFHGSLIWGQLTKAFQSGNGVDVHVKMMKKYDTIPLWWFIILLISMTGLTIWTCEGFGNQLQLPYWGVLLLCVLVLILMPSFGVLRATVSKSLLLLLLLLIEQPPMGAFTQMIMGYVYPGKPLANATFEAYAMMCVDCGLTAISSFKLGLYMKIPPKAMFLSQVIGSFIASACEFATVWLLFSSVENICRPELLPRGSQWTCPYDQVIYNNMMTWGAVGPKRVFYPNGVYSNLFIFFLLGALLPIPVWFLARTLPEKKWIRLINVSTILIAGASMPPVSAVNYLSWFAVAFFLKFVVYRKYKRWWAKYSYLLSVAIDTGVSLMAFLVTVTLQIHNVSGIDWWGLDVSDHCPLATCPTARGVHAEGCPAF</sequence>
<keyword evidence="10" id="KW-0732">Signal</keyword>
<reference evidence="12" key="2">
    <citation type="submission" date="2025-08" db="UniProtKB">
        <authorList>
            <consortium name="RefSeq"/>
        </authorList>
    </citation>
    <scope>IDENTIFICATION</scope>
    <source>
        <tissue evidence="12">Leaf</tissue>
    </source>
</reference>
<dbReference type="Pfam" id="PF03169">
    <property type="entry name" value="OPT"/>
    <property type="match status" value="1"/>
</dbReference>
<feature type="transmembrane region" description="Helical" evidence="9">
    <location>
        <begin position="211"/>
        <end position="239"/>
    </location>
</feature>
<feature type="transmembrane region" description="Helical" evidence="9">
    <location>
        <begin position="621"/>
        <end position="644"/>
    </location>
</feature>
<keyword evidence="6" id="KW-0653">Protein transport</keyword>
<evidence type="ECO:0000256" key="10">
    <source>
        <dbReference type="SAM" id="SignalP"/>
    </source>
</evidence>
<feature type="transmembrane region" description="Helical" evidence="9">
    <location>
        <begin position="376"/>
        <end position="396"/>
    </location>
</feature>
<organism evidence="11 12">
    <name type="scientific">Ananas comosus</name>
    <name type="common">Pineapple</name>
    <name type="synonym">Ananas ananas</name>
    <dbReference type="NCBI Taxonomy" id="4615"/>
    <lineage>
        <taxon>Eukaryota</taxon>
        <taxon>Viridiplantae</taxon>
        <taxon>Streptophyta</taxon>
        <taxon>Embryophyta</taxon>
        <taxon>Tracheophyta</taxon>
        <taxon>Spermatophyta</taxon>
        <taxon>Magnoliopsida</taxon>
        <taxon>Liliopsida</taxon>
        <taxon>Poales</taxon>
        <taxon>Bromeliaceae</taxon>
        <taxon>Bromelioideae</taxon>
        <taxon>Ananas</taxon>
    </lineage>
</organism>
<dbReference type="GO" id="GO:0015031">
    <property type="term" value="P:protein transport"/>
    <property type="evidence" value="ECO:0007669"/>
    <property type="project" value="UniProtKB-KW"/>
</dbReference>
<keyword evidence="4 9" id="KW-0812">Transmembrane</keyword>
<dbReference type="PANTHER" id="PTHR22601">
    <property type="entry name" value="ISP4 LIKE PROTEIN"/>
    <property type="match status" value="1"/>
</dbReference>
<comment type="subcellular location">
    <subcellularLocation>
        <location evidence="1">Membrane</location>
        <topology evidence="1">Multi-pass membrane protein</topology>
    </subcellularLocation>
</comment>
<keyword evidence="3" id="KW-0813">Transport</keyword>
<feature type="chain" id="PRO_5028379888" evidence="10">
    <location>
        <begin position="19"/>
        <end position="680"/>
    </location>
</feature>
<dbReference type="GeneID" id="109711258"/>
<dbReference type="InterPro" id="IPR004813">
    <property type="entry name" value="OPT"/>
</dbReference>
<evidence type="ECO:0000256" key="5">
    <source>
        <dbReference type="ARBA" id="ARBA00022856"/>
    </source>
</evidence>
<feature type="transmembrane region" description="Helical" evidence="9">
    <location>
        <begin position="403"/>
        <end position="429"/>
    </location>
</feature>
<feature type="signal peptide" evidence="10">
    <location>
        <begin position="1"/>
        <end position="18"/>
    </location>
</feature>
<dbReference type="NCBIfam" id="TIGR00728">
    <property type="entry name" value="OPT_sfam"/>
    <property type="match status" value="1"/>
</dbReference>
<evidence type="ECO:0000256" key="6">
    <source>
        <dbReference type="ARBA" id="ARBA00022927"/>
    </source>
</evidence>
<protein>
    <submittedName>
        <fullName evidence="12">Oligopeptide transporter 5-like isoform X1</fullName>
    </submittedName>
</protein>
<keyword evidence="11" id="KW-1185">Reference proteome</keyword>
<evidence type="ECO:0000256" key="2">
    <source>
        <dbReference type="ARBA" id="ARBA00005484"/>
    </source>
</evidence>
<reference evidence="11" key="1">
    <citation type="journal article" date="2015" name="Nat. Genet.">
        <title>The pineapple genome and the evolution of CAM photosynthesis.</title>
        <authorList>
            <person name="Ming R."/>
            <person name="VanBuren R."/>
            <person name="Wai C.M."/>
            <person name="Tang H."/>
            <person name="Schatz M.C."/>
            <person name="Bowers J.E."/>
            <person name="Lyons E."/>
            <person name="Wang M.L."/>
            <person name="Chen J."/>
            <person name="Biggers E."/>
            <person name="Zhang J."/>
            <person name="Huang L."/>
            <person name="Zhang L."/>
            <person name="Miao W."/>
            <person name="Zhang J."/>
            <person name="Ye Z."/>
            <person name="Miao C."/>
            <person name="Lin Z."/>
            <person name="Wang H."/>
            <person name="Zhou H."/>
            <person name="Yim W.C."/>
            <person name="Priest H.D."/>
            <person name="Zheng C."/>
            <person name="Woodhouse M."/>
            <person name="Edger P.P."/>
            <person name="Guyot R."/>
            <person name="Guo H.B."/>
            <person name="Guo H."/>
            <person name="Zheng G."/>
            <person name="Singh R."/>
            <person name="Sharma A."/>
            <person name="Min X."/>
            <person name="Zheng Y."/>
            <person name="Lee H."/>
            <person name="Gurtowski J."/>
            <person name="Sedlazeck F.J."/>
            <person name="Harkess A."/>
            <person name="McKain M.R."/>
            <person name="Liao Z."/>
            <person name="Fang J."/>
            <person name="Liu J."/>
            <person name="Zhang X."/>
            <person name="Zhang Q."/>
            <person name="Hu W."/>
            <person name="Qin Y."/>
            <person name="Wang K."/>
            <person name="Chen L.Y."/>
            <person name="Shirley N."/>
            <person name="Lin Y.R."/>
            <person name="Liu L.Y."/>
            <person name="Hernandez A.G."/>
            <person name="Wright C.L."/>
            <person name="Bulone V."/>
            <person name="Tuskan G.A."/>
            <person name="Heath K."/>
            <person name="Zee F."/>
            <person name="Moore P.H."/>
            <person name="Sunkar R."/>
            <person name="Leebens-Mack J.H."/>
            <person name="Mockler T."/>
            <person name="Bennetzen J.L."/>
            <person name="Freeling M."/>
            <person name="Sankoff D."/>
            <person name="Paterson A.H."/>
            <person name="Zhu X."/>
            <person name="Yang X."/>
            <person name="Smith J.A."/>
            <person name="Cushman J.C."/>
            <person name="Paull R.E."/>
            <person name="Yu Q."/>
        </authorList>
    </citation>
    <scope>NUCLEOTIDE SEQUENCE [LARGE SCALE GENOMIC DNA]</scope>
    <source>
        <strain evidence="11">cv. F153</strain>
    </source>
</reference>
<feature type="transmembrane region" description="Helical" evidence="9">
    <location>
        <begin position="83"/>
        <end position="106"/>
    </location>
</feature>
<comment type="similarity">
    <text evidence="2">Belongs to the oligopeptide OPT transporter (TC 2.A.67.1) family.</text>
</comment>
<keyword evidence="8 9" id="KW-0472">Membrane</keyword>
<evidence type="ECO:0000256" key="1">
    <source>
        <dbReference type="ARBA" id="ARBA00004141"/>
    </source>
</evidence>
<dbReference type="GO" id="GO:0016020">
    <property type="term" value="C:membrane"/>
    <property type="evidence" value="ECO:0007669"/>
    <property type="project" value="UniProtKB-SubCell"/>
</dbReference>
<dbReference type="InterPro" id="IPR004648">
    <property type="entry name" value="Oligpept_transpt"/>
</dbReference>
<dbReference type="Proteomes" id="UP000515123">
    <property type="component" value="Linkage group 6"/>
</dbReference>
<dbReference type="GO" id="GO:0035673">
    <property type="term" value="F:oligopeptide transmembrane transporter activity"/>
    <property type="evidence" value="ECO:0007669"/>
    <property type="project" value="InterPro"/>
</dbReference>
<keyword evidence="5" id="KW-0571">Peptide transport</keyword>
<accession>A0A6P5F8I4</accession>
<dbReference type="OrthoDB" id="776474at2759"/>
<feature type="transmembrane region" description="Helical" evidence="9">
    <location>
        <begin position="540"/>
        <end position="562"/>
    </location>
</feature>
<dbReference type="RefSeq" id="XP_020089798.1">
    <property type="nucleotide sequence ID" value="XM_020234209.1"/>
</dbReference>
<evidence type="ECO:0000256" key="4">
    <source>
        <dbReference type="ARBA" id="ARBA00022692"/>
    </source>
</evidence>
<evidence type="ECO:0000256" key="7">
    <source>
        <dbReference type="ARBA" id="ARBA00022989"/>
    </source>
</evidence>
<feature type="transmembrane region" description="Helical" evidence="9">
    <location>
        <begin position="471"/>
        <end position="493"/>
    </location>
</feature>
<proteinExistence type="inferred from homology"/>
<evidence type="ECO:0000313" key="11">
    <source>
        <dbReference type="Proteomes" id="UP000515123"/>
    </source>
</evidence>
<gene>
    <name evidence="12" type="primary">LOC109711258</name>
</gene>
<feature type="transmembrane region" description="Helical" evidence="9">
    <location>
        <begin position="347"/>
        <end position="364"/>
    </location>
</feature>
<dbReference type="AlphaFoldDB" id="A0A6P5F8I4"/>